<dbReference type="EMBL" id="JAVDYC010000001">
    <property type="protein sequence ID" value="MDR7327177.1"/>
    <property type="molecule type" value="Genomic_DNA"/>
</dbReference>
<proteinExistence type="predicted"/>
<gene>
    <name evidence="4" type="ORF">J2S44_007427</name>
</gene>
<dbReference type="Proteomes" id="UP001183629">
    <property type="component" value="Unassembled WGS sequence"/>
</dbReference>
<name>A0AAE4CX73_9ACTN</name>
<organism evidence="4 5">
    <name type="scientific">Catenuloplanes niger</name>
    <dbReference type="NCBI Taxonomy" id="587534"/>
    <lineage>
        <taxon>Bacteria</taxon>
        <taxon>Bacillati</taxon>
        <taxon>Actinomycetota</taxon>
        <taxon>Actinomycetes</taxon>
        <taxon>Micromonosporales</taxon>
        <taxon>Micromonosporaceae</taxon>
        <taxon>Catenuloplanes</taxon>
    </lineage>
</organism>
<dbReference type="Pfam" id="PF02625">
    <property type="entry name" value="XdhC_CoxI"/>
    <property type="match status" value="1"/>
</dbReference>
<dbReference type="AlphaFoldDB" id="A0AAE4CX73"/>
<feature type="compositionally biased region" description="Pro residues" evidence="1">
    <location>
        <begin position="337"/>
        <end position="347"/>
    </location>
</feature>
<dbReference type="PANTHER" id="PTHR30388">
    <property type="entry name" value="ALDEHYDE OXIDOREDUCTASE MOLYBDENUM COFACTOR ASSEMBLY PROTEIN"/>
    <property type="match status" value="1"/>
</dbReference>
<protein>
    <submittedName>
        <fullName evidence="4">Xanthine dehydrogenase accessory factor</fullName>
    </submittedName>
</protein>
<evidence type="ECO:0000313" key="5">
    <source>
        <dbReference type="Proteomes" id="UP001183629"/>
    </source>
</evidence>
<dbReference type="InterPro" id="IPR052698">
    <property type="entry name" value="MoCofactor_Util/Proc"/>
</dbReference>
<feature type="compositionally biased region" description="Low complexity" evidence="1">
    <location>
        <begin position="348"/>
        <end position="371"/>
    </location>
</feature>
<dbReference type="RefSeq" id="WP_310424183.1">
    <property type="nucleotide sequence ID" value="NZ_JAVDYC010000001.1"/>
</dbReference>
<sequence length="371" mass="36982">MLTEVWPFVIRARRAGRPVVLARLVGRDGPGSRPLGATMAVAGDGSWCGSVSGGCVEGILLDTAREVLDGGGPRLVSVSPGEQLLPWEPAPACAGVLTVLVTPAPPAAVCDEITSAIEAARPIAVGVSLTAPWSWATAPSIDLLPTSAAGVPGAGRATAGAVFAEEVRPGPRLIVAGATDLAAALAALGRTTGRRVEIVDPRPSHARDDMFPGASLVVRAWPDEWLAAHPPSAADAVVAITHDPRIDDRALRAALAGPAGYVGALGSRATHAQRLDRLSGAPGLDRLRGPAGLDLGATSIAETALSVLAEVVAAAHDRTGGPLTTSTAPIQAVRAPAPTPSAPPSPAPAAAGGPASGSVAPAEPVPVTCAL</sequence>
<dbReference type="InterPro" id="IPR003777">
    <property type="entry name" value="XdhC_CoxI"/>
</dbReference>
<evidence type="ECO:0000256" key="1">
    <source>
        <dbReference type="SAM" id="MobiDB-lite"/>
    </source>
</evidence>
<comment type="caution">
    <text evidence="4">The sequence shown here is derived from an EMBL/GenBank/DDBJ whole genome shotgun (WGS) entry which is preliminary data.</text>
</comment>
<evidence type="ECO:0000259" key="2">
    <source>
        <dbReference type="Pfam" id="PF02625"/>
    </source>
</evidence>
<evidence type="ECO:0000259" key="3">
    <source>
        <dbReference type="Pfam" id="PF13478"/>
    </source>
</evidence>
<feature type="domain" description="XdhC- CoxI" evidence="2">
    <location>
        <begin position="13"/>
        <end position="78"/>
    </location>
</feature>
<keyword evidence="5" id="KW-1185">Reference proteome</keyword>
<dbReference type="InterPro" id="IPR027051">
    <property type="entry name" value="XdhC_Rossmann_dom"/>
</dbReference>
<dbReference type="PANTHER" id="PTHR30388:SF4">
    <property type="entry name" value="MOLYBDENUM COFACTOR INSERTION CHAPERONE PAOD"/>
    <property type="match status" value="1"/>
</dbReference>
<dbReference type="Pfam" id="PF13478">
    <property type="entry name" value="XdhC_C"/>
    <property type="match status" value="1"/>
</dbReference>
<dbReference type="Gene3D" id="3.40.50.720">
    <property type="entry name" value="NAD(P)-binding Rossmann-like Domain"/>
    <property type="match status" value="1"/>
</dbReference>
<feature type="region of interest" description="Disordered" evidence="1">
    <location>
        <begin position="334"/>
        <end position="371"/>
    </location>
</feature>
<feature type="domain" description="XdhC Rossmann" evidence="3">
    <location>
        <begin position="173"/>
        <end position="311"/>
    </location>
</feature>
<evidence type="ECO:0000313" key="4">
    <source>
        <dbReference type="EMBL" id="MDR7327177.1"/>
    </source>
</evidence>
<accession>A0AAE4CX73</accession>
<reference evidence="4 5" key="1">
    <citation type="submission" date="2023-07" db="EMBL/GenBank/DDBJ databases">
        <title>Sequencing the genomes of 1000 actinobacteria strains.</title>
        <authorList>
            <person name="Klenk H.-P."/>
        </authorList>
    </citation>
    <scope>NUCLEOTIDE SEQUENCE [LARGE SCALE GENOMIC DNA]</scope>
    <source>
        <strain evidence="4 5">DSM 44711</strain>
    </source>
</reference>